<protein>
    <submittedName>
        <fullName evidence="3">Uncharacterized protein</fullName>
    </submittedName>
</protein>
<gene>
    <name evidence="2" type="ORF">SAMN04487891_103273</name>
    <name evidence="3" type="ORF">SAMN05216293_1434</name>
</gene>
<dbReference type="OrthoDB" id="821805at2"/>
<keyword evidence="1" id="KW-0812">Transmembrane</keyword>
<name>A0A1M6TM64_9FLAO</name>
<comment type="caution">
    <text evidence="3">The sequence shown here is derived from an EMBL/GenBank/DDBJ whole genome shotgun (WGS) entry which is preliminary data.</text>
</comment>
<accession>A0A1M6TM64</accession>
<evidence type="ECO:0000313" key="5">
    <source>
        <dbReference type="Proteomes" id="UP000198940"/>
    </source>
</evidence>
<organism evidence="3 4">
    <name type="scientific">Flagellimonas taeanensis</name>
    <dbReference type="NCBI Taxonomy" id="1005926"/>
    <lineage>
        <taxon>Bacteria</taxon>
        <taxon>Pseudomonadati</taxon>
        <taxon>Bacteroidota</taxon>
        <taxon>Flavobacteriia</taxon>
        <taxon>Flavobacteriales</taxon>
        <taxon>Flavobacteriaceae</taxon>
        <taxon>Flagellimonas</taxon>
    </lineage>
</organism>
<dbReference type="EMBL" id="FOKU01000003">
    <property type="protein sequence ID" value="SFB89193.1"/>
    <property type="molecule type" value="Genomic_DNA"/>
</dbReference>
<evidence type="ECO:0000313" key="4">
    <source>
        <dbReference type="Proteomes" id="UP000184031"/>
    </source>
</evidence>
<dbReference type="STRING" id="1055723.SAMN05216293_1434"/>
<evidence type="ECO:0000313" key="3">
    <source>
        <dbReference type="EMBL" id="SHK57993.1"/>
    </source>
</evidence>
<feature type="transmembrane region" description="Helical" evidence="1">
    <location>
        <begin position="21"/>
        <end position="42"/>
    </location>
</feature>
<evidence type="ECO:0000256" key="1">
    <source>
        <dbReference type="SAM" id="Phobius"/>
    </source>
</evidence>
<keyword evidence="1" id="KW-1133">Transmembrane helix</keyword>
<reference evidence="3 4" key="1">
    <citation type="submission" date="2016-11" db="EMBL/GenBank/DDBJ databases">
        <authorList>
            <person name="Varghese N."/>
            <person name="Submissions S."/>
        </authorList>
    </citation>
    <scope>NUCLEOTIDE SEQUENCE [LARGE SCALE GENOMIC DNA]</scope>
    <source>
        <strain evidence="3 4">CGMCC 1.12174</strain>
        <strain evidence="2 5">DSM 26351</strain>
    </source>
</reference>
<evidence type="ECO:0000313" key="2">
    <source>
        <dbReference type="EMBL" id="SFB89193.1"/>
    </source>
</evidence>
<dbReference type="RefSeq" id="WP_072878333.1">
    <property type="nucleotide sequence ID" value="NZ_FOKU01000003.1"/>
</dbReference>
<dbReference type="Proteomes" id="UP000198940">
    <property type="component" value="Unassembled WGS sequence"/>
</dbReference>
<proteinExistence type="predicted"/>
<keyword evidence="1" id="KW-0472">Membrane</keyword>
<dbReference type="AlphaFoldDB" id="A0A1M6TM64"/>
<dbReference type="Proteomes" id="UP000184031">
    <property type="component" value="Unassembled WGS sequence"/>
</dbReference>
<dbReference type="EMBL" id="FRAT01000003">
    <property type="protein sequence ID" value="SHK57993.1"/>
    <property type="molecule type" value="Genomic_DNA"/>
</dbReference>
<keyword evidence="5" id="KW-1185">Reference proteome</keyword>
<dbReference type="InterPro" id="IPR045749">
    <property type="entry name" value="DUF6090"/>
</dbReference>
<sequence>MLKFFRKIRRGLIAEKKVGNYVLYAIGEIVLVVIGILIALAIDNANEDSIKHKKEQVYLIGLKKEFETSQNKLKTLISVNKKSYEDSKTIIAFMQDPNRLPNEAELANLLYNAFAFDISYNPNNSLLEEMINSGSLKDLSNPQLRVLLTNWISNIDDISKQEAMLDHERDQIINMFRTNENSIKTIYDLTGVSSDLGLPVATEQLSNLALLQSTEFENNLLMFILTSITTETMHYAPLIQSMDEILATIEGEIEE</sequence>
<dbReference type="Pfam" id="PF19578">
    <property type="entry name" value="DUF6090"/>
    <property type="match status" value="1"/>
</dbReference>